<dbReference type="STRING" id="1160509.A0A3N4ICH7"/>
<dbReference type="AlphaFoldDB" id="A0A3N4ICH7"/>
<sequence length="725" mass="82149">MSVIVKRRCIDRVAQRHKRLPEFPGMYYKLDNLDMSAATPLALDEPQLITDYELRYFRRLTFIAEKLSREKETEERAWTDGYTKTTDESDHSRAGRQKRIPCPSTSTKEDRSFTLFMLNSLANTVFRKDRVVTVVTGSDSVVVVEESSEPQPSTKTSTSDELILVEDTGRTPIPAKFDDEGFIWLGNVGLRSRDIVQPEHEVRAFISPDRPTLKHLRTLRSHIIKAAIAKRNGDDLRPIIVHAYITRIAFPIVTALASVHYPILKEELWSHGNSSANHIASHPDSKEKSTTSTKETEGRNKTCPTPSGARRTDYSYGEWLIPCSGESGNVQSFKSATKWKQIQERWIAKLQEAAKPLDCAFSDRQLCGDDITVNTRAVMNICSREFDTVANPTTYGELHTVFGSVLLYFFVGLKSLTYISTCGEQKDLWMYFVETSMSKLEDEVLHWLVVLGRSGHILACLTSGCGDKTFMLYLRNLFGNSADAEGCRLWLHTTTEHYDSAGCLIEKLAQDPKLQHPKVFLLETRFRRDPEDLEMLSLEEFFQHLKPSSYYRFNEEEKKRLIADMKICEGTEGGFNGTIHPEALLILITLMYRSKEYRELIPAPLQTLVRTIQLDYFGSTHCSCLVCGAFARFAWLQGGIPLVLRTSNTYSACTLPTWTPAPFAAKITALVEPSVEDLIGWHSKRLTARSSPKAYLYVPKFPPADIAGLANVDQDELCRDEDENE</sequence>
<organism evidence="2 3">
    <name type="scientific">Ascobolus immersus RN42</name>
    <dbReference type="NCBI Taxonomy" id="1160509"/>
    <lineage>
        <taxon>Eukaryota</taxon>
        <taxon>Fungi</taxon>
        <taxon>Dikarya</taxon>
        <taxon>Ascomycota</taxon>
        <taxon>Pezizomycotina</taxon>
        <taxon>Pezizomycetes</taxon>
        <taxon>Pezizales</taxon>
        <taxon>Ascobolaceae</taxon>
        <taxon>Ascobolus</taxon>
    </lineage>
</organism>
<evidence type="ECO:0000313" key="2">
    <source>
        <dbReference type="EMBL" id="RPA79414.1"/>
    </source>
</evidence>
<dbReference type="Proteomes" id="UP000275078">
    <property type="component" value="Unassembled WGS sequence"/>
</dbReference>
<feature type="region of interest" description="Disordered" evidence="1">
    <location>
        <begin position="80"/>
        <end position="106"/>
    </location>
</feature>
<protein>
    <submittedName>
        <fullName evidence="2">Uncharacterized protein</fullName>
    </submittedName>
</protein>
<dbReference type="EMBL" id="ML119699">
    <property type="protein sequence ID" value="RPA79414.1"/>
    <property type="molecule type" value="Genomic_DNA"/>
</dbReference>
<evidence type="ECO:0000313" key="3">
    <source>
        <dbReference type="Proteomes" id="UP000275078"/>
    </source>
</evidence>
<accession>A0A3N4ICH7</accession>
<gene>
    <name evidence="2" type="ORF">BJ508DRAFT_377637</name>
</gene>
<evidence type="ECO:0000256" key="1">
    <source>
        <dbReference type="SAM" id="MobiDB-lite"/>
    </source>
</evidence>
<feature type="compositionally biased region" description="Basic and acidic residues" evidence="1">
    <location>
        <begin position="281"/>
        <end position="300"/>
    </location>
</feature>
<keyword evidence="3" id="KW-1185">Reference proteome</keyword>
<feature type="region of interest" description="Disordered" evidence="1">
    <location>
        <begin position="275"/>
        <end position="309"/>
    </location>
</feature>
<proteinExistence type="predicted"/>
<name>A0A3N4ICH7_ASCIM</name>
<reference evidence="2 3" key="1">
    <citation type="journal article" date="2018" name="Nat. Ecol. Evol.">
        <title>Pezizomycetes genomes reveal the molecular basis of ectomycorrhizal truffle lifestyle.</title>
        <authorList>
            <person name="Murat C."/>
            <person name="Payen T."/>
            <person name="Noel B."/>
            <person name="Kuo A."/>
            <person name="Morin E."/>
            <person name="Chen J."/>
            <person name="Kohler A."/>
            <person name="Krizsan K."/>
            <person name="Balestrini R."/>
            <person name="Da Silva C."/>
            <person name="Montanini B."/>
            <person name="Hainaut M."/>
            <person name="Levati E."/>
            <person name="Barry K.W."/>
            <person name="Belfiori B."/>
            <person name="Cichocki N."/>
            <person name="Clum A."/>
            <person name="Dockter R.B."/>
            <person name="Fauchery L."/>
            <person name="Guy J."/>
            <person name="Iotti M."/>
            <person name="Le Tacon F."/>
            <person name="Lindquist E.A."/>
            <person name="Lipzen A."/>
            <person name="Malagnac F."/>
            <person name="Mello A."/>
            <person name="Molinier V."/>
            <person name="Miyauchi S."/>
            <person name="Poulain J."/>
            <person name="Riccioni C."/>
            <person name="Rubini A."/>
            <person name="Sitrit Y."/>
            <person name="Splivallo R."/>
            <person name="Traeger S."/>
            <person name="Wang M."/>
            <person name="Zifcakova L."/>
            <person name="Wipf D."/>
            <person name="Zambonelli A."/>
            <person name="Paolocci F."/>
            <person name="Nowrousian M."/>
            <person name="Ottonello S."/>
            <person name="Baldrian P."/>
            <person name="Spatafora J.W."/>
            <person name="Henrissat B."/>
            <person name="Nagy L.G."/>
            <person name="Aury J.M."/>
            <person name="Wincker P."/>
            <person name="Grigoriev I.V."/>
            <person name="Bonfante P."/>
            <person name="Martin F.M."/>
        </authorList>
    </citation>
    <scope>NUCLEOTIDE SEQUENCE [LARGE SCALE GENOMIC DNA]</scope>
    <source>
        <strain evidence="2 3">RN42</strain>
    </source>
</reference>
<dbReference type="OrthoDB" id="4137658at2759"/>